<dbReference type="Gene3D" id="3.10.129.10">
    <property type="entry name" value="Hotdog Thioesterase"/>
    <property type="match status" value="1"/>
</dbReference>
<name>A0A926RXR6_9BACL</name>
<comment type="caution">
    <text evidence="3">The sequence shown here is derived from an EMBL/GenBank/DDBJ whole genome shotgun (WGS) entry which is preliminary data.</text>
</comment>
<sequence>MTTEANSHHSVSDIRVRYQETDQMGIVYHANYLVWFEVGRSDFTRGLGIHYQDIEDKGLLLPIIQVQCRYISPAKYDDEIQVYTELEKLEGSKMSFRYEVKRKLDGQRLVTGQTDHLWVNSEMKRVRIEDYFPDMYQKLTKPTNV</sequence>
<dbReference type="EMBL" id="JACXAH010000014">
    <property type="protein sequence ID" value="MBD1372781.1"/>
    <property type="molecule type" value="Genomic_DNA"/>
</dbReference>
<dbReference type="InterPro" id="IPR008272">
    <property type="entry name" value="HB-CoA_thioesterase_AS"/>
</dbReference>
<organism evidence="3 4">
    <name type="scientific">Polycladospora coralii</name>
    <dbReference type="NCBI Taxonomy" id="2771432"/>
    <lineage>
        <taxon>Bacteria</taxon>
        <taxon>Bacillati</taxon>
        <taxon>Bacillota</taxon>
        <taxon>Bacilli</taxon>
        <taxon>Bacillales</taxon>
        <taxon>Thermoactinomycetaceae</taxon>
        <taxon>Polycladospora</taxon>
    </lineage>
</organism>
<keyword evidence="4" id="KW-1185">Reference proteome</keyword>
<dbReference type="NCBIfam" id="TIGR00051">
    <property type="entry name" value="YbgC/FadM family acyl-CoA thioesterase"/>
    <property type="match status" value="1"/>
</dbReference>
<protein>
    <submittedName>
        <fullName evidence="3">Acyl-CoA thioesterase</fullName>
    </submittedName>
</protein>
<reference evidence="3" key="1">
    <citation type="submission" date="2020-09" db="EMBL/GenBank/DDBJ databases">
        <title>A novel bacterium of genus Hazenella, isolated from South China Sea.</title>
        <authorList>
            <person name="Huang H."/>
            <person name="Mo K."/>
            <person name="Hu Y."/>
        </authorList>
    </citation>
    <scope>NUCLEOTIDE SEQUENCE</scope>
    <source>
        <strain evidence="3">IB182357</strain>
    </source>
</reference>
<evidence type="ECO:0000313" key="3">
    <source>
        <dbReference type="EMBL" id="MBD1372781.1"/>
    </source>
</evidence>
<dbReference type="PIRSF" id="PIRSF003230">
    <property type="entry name" value="YbgC"/>
    <property type="match status" value="1"/>
</dbReference>
<dbReference type="RefSeq" id="WP_191138703.1">
    <property type="nucleotide sequence ID" value="NZ_JACXAG020000001.1"/>
</dbReference>
<dbReference type="Proteomes" id="UP000661691">
    <property type="component" value="Unassembled WGS sequence"/>
</dbReference>
<evidence type="ECO:0000256" key="1">
    <source>
        <dbReference type="ARBA" id="ARBA00005953"/>
    </source>
</evidence>
<dbReference type="Pfam" id="PF13279">
    <property type="entry name" value="4HBT_2"/>
    <property type="match status" value="1"/>
</dbReference>
<dbReference type="InterPro" id="IPR050563">
    <property type="entry name" value="4-hydroxybenzoyl-CoA_TE"/>
</dbReference>
<dbReference type="PROSITE" id="PS01328">
    <property type="entry name" value="4HBCOA_THIOESTERASE"/>
    <property type="match status" value="1"/>
</dbReference>
<dbReference type="InterPro" id="IPR029069">
    <property type="entry name" value="HotDog_dom_sf"/>
</dbReference>
<proteinExistence type="inferred from homology"/>
<dbReference type="GO" id="GO:0047617">
    <property type="term" value="F:fatty acyl-CoA hydrolase activity"/>
    <property type="evidence" value="ECO:0007669"/>
    <property type="project" value="TreeGrafter"/>
</dbReference>
<dbReference type="PANTHER" id="PTHR31793:SF27">
    <property type="entry name" value="NOVEL THIOESTERASE SUPERFAMILY DOMAIN AND SAPOSIN A-TYPE DOMAIN CONTAINING PROTEIN (0610012H03RIK)"/>
    <property type="match status" value="1"/>
</dbReference>
<accession>A0A926RXR6</accession>
<gene>
    <name evidence="3" type="ORF">IC620_10470</name>
</gene>
<dbReference type="AlphaFoldDB" id="A0A926RXR6"/>
<dbReference type="InterPro" id="IPR006684">
    <property type="entry name" value="YbgC/YbaW"/>
</dbReference>
<dbReference type="CDD" id="cd00586">
    <property type="entry name" value="4HBT"/>
    <property type="match status" value="1"/>
</dbReference>
<keyword evidence="2" id="KW-0378">Hydrolase</keyword>
<evidence type="ECO:0000256" key="2">
    <source>
        <dbReference type="ARBA" id="ARBA00022801"/>
    </source>
</evidence>
<evidence type="ECO:0000313" key="4">
    <source>
        <dbReference type="Proteomes" id="UP000661691"/>
    </source>
</evidence>
<dbReference type="SUPFAM" id="SSF54637">
    <property type="entry name" value="Thioesterase/thiol ester dehydrase-isomerase"/>
    <property type="match status" value="1"/>
</dbReference>
<comment type="similarity">
    <text evidence="1">Belongs to the 4-hydroxybenzoyl-CoA thioesterase family.</text>
</comment>
<dbReference type="PANTHER" id="PTHR31793">
    <property type="entry name" value="4-HYDROXYBENZOYL-COA THIOESTERASE FAMILY MEMBER"/>
    <property type="match status" value="1"/>
</dbReference>